<organism evidence="2 3">
    <name type="scientific">Rhododendron griersonianum</name>
    <dbReference type="NCBI Taxonomy" id="479676"/>
    <lineage>
        <taxon>Eukaryota</taxon>
        <taxon>Viridiplantae</taxon>
        <taxon>Streptophyta</taxon>
        <taxon>Embryophyta</taxon>
        <taxon>Tracheophyta</taxon>
        <taxon>Spermatophyta</taxon>
        <taxon>Magnoliopsida</taxon>
        <taxon>eudicotyledons</taxon>
        <taxon>Gunneridae</taxon>
        <taxon>Pentapetalae</taxon>
        <taxon>asterids</taxon>
        <taxon>Ericales</taxon>
        <taxon>Ericaceae</taxon>
        <taxon>Ericoideae</taxon>
        <taxon>Rhodoreae</taxon>
        <taxon>Rhododendron</taxon>
    </lineage>
</organism>
<evidence type="ECO:0000313" key="3">
    <source>
        <dbReference type="Proteomes" id="UP000823749"/>
    </source>
</evidence>
<evidence type="ECO:0000256" key="1">
    <source>
        <dbReference type="SAM" id="Coils"/>
    </source>
</evidence>
<keyword evidence="1" id="KW-0175">Coiled coil</keyword>
<keyword evidence="3" id="KW-1185">Reference proteome</keyword>
<dbReference type="GO" id="GO:0035267">
    <property type="term" value="C:NuA4 histone acetyltransferase complex"/>
    <property type="evidence" value="ECO:0007669"/>
    <property type="project" value="InterPro"/>
</dbReference>
<dbReference type="EMBL" id="JACTNZ010000013">
    <property type="protein sequence ID" value="KAG5514941.1"/>
    <property type="molecule type" value="Genomic_DNA"/>
</dbReference>
<reference evidence="2 3" key="1">
    <citation type="submission" date="2020-08" db="EMBL/GenBank/DDBJ databases">
        <title>Plant Genome Project.</title>
        <authorList>
            <person name="Zhang R.-G."/>
        </authorList>
    </citation>
    <scope>NUCLEOTIDE SEQUENCE [LARGE SCALE GENOMIC DNA]</scope>
    <source>
        <strain evidence="2">WSP0</strain>
        <tissue evidence="2">Leaf</tissue>
    </source>
</reference>
<protein>
    <submittedName>
        <fullName evidence="2">Uncharacterized protein</fullName>
    </submittedName>
</protein>
<name>A0AAV6HQV1_9ERIC</name>
<dbReference type="InterPro" id="IPR044798">
    <property type="entry name" value="EAF1A/B"/>
</dbReference>
<feature type="coiled-coil region" evidence="1">
    <location>
        <begin position="37"/>
        <end position="67"/>
    </location>
</feature>
<sequence>MHRCSLESPFLVNAEVDYMGGFVDCGVGIGTKTSPRRAAIEKVQAELRQENDVIEERRRELEFLEKGGNPLDFRLRNAASVRVESTSLNDQPLEQFVTRLANVLFWYHSEAEGSFALTTSPHGDSLESSGRPGAPTVCGPICTDNLLLFDLESDFLKVGVDVVLDNVQALGFEPPCDFNTSKSMQETASGLLMDYEETVEVESPVPELH</sequence>
<dbReference type="AlphaFoldDB" id="A0AAV6HQV1"/>
<dbReference type="PANTHER" id="PTHR46774:SF3">
    <property type="entry name" value="CHROMATIN MODIFICATION-RELATED PROTEIN EAF1 A-RELATED"/>
    <property type="match status" value="1"/>
</dbReference>
<accession>A0AAV6HQV1</accession>
<evidence type="ECO:0000313" key="2">
    <source>
        <dbReference type="EMBL" id="KAG5514941.1"/>
    </source>
</evidence>
<dbReference type="Proteomes" id="UP000823749">
    <property type="component" value="Chromosome 13"/>
</dbReference>
<gene>
    <name evidence="2" type="ORF">RHGRI_036097</name>
</gene>
<dbReference type="PANTHER" id="PTHR46774">
    <property type="entry name" value="CHROMATIN MODIFICATION-RELATED PROTEIN EAF1 A-RELATED"/>
    <property type="match status" value="1"/>
</dbReference>
<comment type="caution">
    <text evidence="2">The sequence shown here is derived from an EMBL/GenBank/DDBJ whole genome shotgun (WGS) entry which is preliminary data.</text>
</comment>
<proteinExistence type="predicted"/>